<evidence type="ECO:0000313" key="2">
    <source>
        <dbReference type="EMBL" id="CAG8716188.1"/>
    </source>
</evidence>
<dbReference type="OrthoDB" id="2439011at2759"/>
<name>A0A9N9NAS0_9GLOM</name>
<gene>
    <name evidence="2" type="ORF">ALEPTO_LOCUS12084</name>
</gene>
<dbReference type="EMBL" id="CAJVPS010024367">
    <property type="protein sequence ID" value="CAG8716188.1"/>
    <property type="molecule type" value="Genomic_DNA"/>
</dbReference>
<keyword evidence="3" id="KW-1185">Reference proteome</keyword>
<feature type="non-terminal residue" evidence="2">
    <location>
        <position position="266"/>
    </location>
</feature>
<accession>A0A9N9NAS0</accession>
<dbReference type="PANTHER" id="PTHR46579:SF2">
    <property type="entry name" value="C2H2-TYPE DOMAIN-CONTAINING PROTEIN"/>
    <property type="match status" value="1"/>
</dbReference>
<dbReference type="AlphaFoldDB" id="A0A9N9NAS0"/>
<dbReference type="PANTHER" id="PTHR46579">
    <property type="entry name" value="F5/8 TYPE C DOMAIN-CONTAINING PROTEIN-RELATED"/>
    <property type="match status" value="1"/>
</dbReference>
<organism evidence="2 3">
    <name type="scientific">Ambispora leptoticha</name>
    <dbReference type="NCBI Taxonomy" id="144679"/>
    <lineage>
        <taxon>Eukaryota</taxon>
        <taxon>Fungi</taxon>
        <taxon>Fungi incertae sedis</taxon>
        <taxon>Mucoromycota</taxon>
        <taxon>Glomeromycotina</taxon>
        <taxon>Glomeromycetes</taxon>
        <taxon>Archaeosporales</taxon>
        <taxon>Ambisporaceae</taxon>
        <taxon>Ambispora</taxon>
    </lineage>
</organism>
<evidence type="ECO:0000256" key="1">
    <source>
        <dbReference type="SAM" id="MobiDB-lite"/>
    </source>
</evidence>
<comment type="caution">
    <text evidence="2">The sequence shown here is derived from an EMBL/GenBank/DDBJ whole genome shotgun (WGS) entry which is preliminary data.</text>
</comment>
<evidence type="ECO:0000313" key="3">
    <source>
        <dbReference type="Proteomes" id="UP000789508"/>
    </source>
</evidence>
<reference evidence="2" key="1">
    <citation type="submission" date="2021-06" db="EMBL/GenBank/DDBJ databases">
        <authorList>
            <person name="Kallberg Y."/>
            <person name="Tangrot J."/>
            <person name="Rosling A."/>
        </authorList>
    </citation>
    <scope>NUCLEOTIDE SEQUENCE</scope>
    <source>
        <strain evidence="2">FL130A</strain>
    </source>
</reference>
<feature type="compositionally biased region" description="Basic and acidic residues" evidence="1">
    <location>
        <begin position="61"/>
        <end position="75"/>
    </location>
</feature>
<sequence>FLGRKLLENNSKPSEENYQRTAPNFQETYQRTAQTQQRKLRKKSSKSDEKNYKRKSPNPTKKLEAETELDSKPDEETNGNLLEAEAKSELASYSGEQLQDVKENYQRTTRNFEESSLTFWSLSLIELPENYQRTALKHAEQWRRCFTKLGRKQHEKLTRVRWYELLRLPYFNPIQFLAIDPMHCLFLGIAKWIVKRLWVDHRKLNTSQLKQIQKKMSEIQDYLSAPDQRILTNFVRICTILVCRIIDISVLEEEHNRFILLIKQIE</sequence>
<dbReference type="Proteomes" id="UP000789508">
    <property type="component" value="Unassembled WGS sequence"/>
</dbReference>
<feature type="compositionally biased region" description="Polar residues" evidence="1">
    <location>
        <begin position="19"/>
        <end position="37"/>
    </location>
</feature>
<proteinExistence type="predicted"/>
<feature type="non-terminal residue" evidence="2">
    <location>
        <position position="1"/>
    </location>
</feature>
<protein>
    <submittedName>
        <fullName evidence="2">12403_t:CDS:1</fullName>
    </submittedName>
</protein>
<feature type="region of interest" description="Disordered" evidence="1">
    <location>
        <begin position="1"/>
        <end position="79"/>
    </location>
</feature>